<feature type="compositionally biased region" description="Basic residues" evidence="8">
    <location>
        <begin position="72"/>
        <end position="85"/>
    </location>
</feature>
<dbReference type="PANTHER" id="PTHR45921">
    <property type="entry name" value="IP01054P"/>
    <property type="match status" value="1"/>
</dbReference>
<dbReference type="GO" id="GO:0000981">
    <property type="term" value="F:DNA-binding transcription factor activity, RNA polymerase II-specific"/>
    <property type="evidence" value="ECO:0007669"/>
    <property type="project" value="InterPro"/>
</dbReference>
<evidence type="ECO:0000313" key="11">
    <source>
        <dbReference type="Proteomes" id="UP001177023"/>
    </source>
</evidence>
<reference evidence="10" key="1">
    <citation type="submission" date="2023-06" db="EMBL/GenBank/DDBJ databases">
        <authorList>
            <person name="Delattre M."/>
        </authorList>
    </citation>
    <scope>NUCLEOTIDE SEQUENCE</scope>
    <source>
        <strain evidence="10">AF72</strain>
    </source>
</reference>
<dbReference type="GO" id="GO:0048513">
    <property type="term" value="P:animal organ development"/>
    <property type="evidence" value="ECO:0007669"/>
    <property type="project" value="TreeGrafter"/>
</dbReference>
<dbReference type="FunFam" id="1.10.10.60:FF:000040">
    <property type="entry name" value="T-cell leukemia homeobox protein 3"/>
    <property type="match status" value="1"/>
</dbReference>
<dbReference type="InterPro" id="IPR001356">
    <property type="entry name" value="HD"/>
</dbReference>
<dbReference type="GO" id="GO:0005634">
    <property type="term" value="C:nucleus"/>
    <property type="evidence" value="ECO:0007669"/>
    <property type="project" value="UniProtKB-SubCell"/>
</dbReference>
<feature type="domain" description="Homeobox" evidence="9">
    <location>
        <begin position="79"/>
        <end position="139"/>
    </location>
</feature>
<evidence type="ECO:0000256" key="5">
    <source>
        <dbReference type="ARBA" id="ARBA00023242"/>
    </source>
</evidence>
<comment type="caution">
    <text evidence="10">The sequence shown here is derived from an EMBL/GenBank/DDBJ whole genome shotgun (WGS) entry which is preliminary data.</text>
</comment>
<dbReference type="CDD" id="cd00086">
    <property type="entry name" value="homeodomain"/>
    <property type="match status" value="1"/>
</dbReference>
<dbReference type="InterPro" id="IPR009057">
    <property type="entry name" value="Homeodomain-like_sf"/>
</dbReference>
<dbReference type="SMART" id="SM00389">
    <property type="entry name" value="HOX"/>
    <property type="match status" value="1"/>
</dbReference>
<feature type="non-terminal residue" evidence="10">
    <location>
        <position position="163"/>
    </location>
</feature>
<feature type="DNA-binding region" description="Homeobox" evidence="6">
    <location>
        <begin position="81"/>
        <end position="140"/>
    </location>
</feature>
<proteinExistence type="predicted"/>
<evidence type="ECO:0000256" key="8">
    <source>
        <dbReference type="SAM" id="MobiDB-lite"/>
    </source>
</evidence>
<protein>
    <recommendedName>
        <fullName evidence="9">Homeobox domain-containing protein</fullName>
    </recommendedName>
</protein>
<evidence type="ECO:0000256" key="1">
    <source>
        <dbReference type="ARBA" id="ARBA00004123"/>
    </source>
</evidence>
<gene>
    <name evidence="10" type="ORF">MSPICULIGERA_LOCUS8715</name>
</gene>
<dbReference type="PROSITE" id="PS50071">
    <property type="entry name" value="HOMEOBOX_2"/>
    <property type="match status" value="1"/>
</dbReference>
<name>A0AA36CL81_9BILA</name>
<keyword evidence="4 6" id="KW-0371">Homeobox</keyword>
<dbReference type="PANTHER" id="PTHR45921:SF6">
    <property type="entry name" value="C15"/>
    <property type="match status" value="1"/>
</dbReference>
<keyword evidence="2" id="KW-0217">Developmental protein</keyword>
<keyword evidence="11" id="KW-1185">Reference proteome</keyword>
<dbReference type="Proteomes" id="UP001177023">
    <property type="component" value="Unassembled WGS sequence"/>
</dbReference>
<comment type="subcellular location">
    <subcellularLocation>
        <location evidence="1 6 7">Nucleus</location>
    </subcellularLocation>
</comment>
<evidence type="ECO:0000256" key="2">
    <source>
        <dbReference type="ARBA" id="ARBA00022473"/>
    </source>
</evidence>
<dbReference type="InterPro" id="IPR042247">
    <property type="entry name" value="TLX1/2/3"/>
</dbReference>
<keyword evidence="5 6" id="KW-0539">Nucleus</keyword>
<dbReference type="AlphaFoldDB" id="A0AA36CL81"/>
<feature type="region of interest" description="Disordered" evidence="8">
    <location>
        <begin position="36"/>
        <end position="86"/>
    </location>
</feature>
<dbReference type="Gene3D" id="1.10.10.60">
    <property type="entry name" value="Homeodomain-like"/>
    <property type="match status" value="1"/>
</dbReference>
<dbReference type="Pfam" id="PF00046">
    <property type="entry name" value="Homeodomain"/>
    <property type="match status" value="1"/>
</dbReference>
<sequence length="163" mass="19318">MQTQFPHFPPYFQHQQSRQPFGIFELLKENFFSDATSNQGLHQTPNQPQDFTEGQLECSSEEQRSVEPKPNPKSKRGRRKLKKPRTSFTRLQVAILEQRFADQKYLASGDRQMLAAHLQMSDAQVKTWFQNRRTKWRRQEAVLRSEAQDFHFLPHSNNDNDEQ</sequence>
<evidence type="ECO:0000256" key="7">
    <source>
        <dbReference type="RuleBase" id="RU000682"/>
    </source>
</evidence>
<dbReference type="SUPFAM" id="SSF46689">
    <property type="entry name" value="Homeodomain-like"/>
    <property type="match status" value="1"/>
</dbReference>
<evidence type="ECO:0000259" key="9">
    <source>
        <dbReference type="PROSITE" id="PS50071"/>
    </source>
</evidence>
<dbReference type="GO" id="GO:0000978">
    <property type="term" value="F:RNA polymerase II cis-regulatory region sequence-specific DNA binding"/>
    <property type="evidence" value="ECO:0007669"/>
    <property type="project" value="TreeGrafter"/>
</dbReference>
<dbReference type="PROSITE" id="PS00027">
    <property type="entry name" value="HOMEOBOX_1"/>
    <property type="match status" value="1"/>
</dbReference>
<evidence type="ECO:0000256" key="3">
    <source>
        <dbReference type="ARBA" id="ARBA00023125"/>
    </source>
</evidence>
<organism evidence="10 11">
    <name type="scientific">Mesorhabditis spiculigera</name>
    <dbReference type="NCBI Taxonomy" id="96644"/>
    <lineage>
        <taxon>Eukaryota</taxon>
        <taxon>Metazoa</taxon>
        <taxon>Ecdysozoa</taxon>
        <taxon>Nematoda</taxon>
        <taxon>Chromadorea</taxon>
        <taxon>Rhabditida</taxon>
        <taxon>Rhabditina</taxon>
        <taxon>Rhabditomorpha</taxon>
        <taxon>Rhabditoidea</taxon>
        <taxon>Rhabditidae</taxon>
        <taxon>Mesorhabditinae</taxon>
        <taxon>Mesorhabditis</taxon>
    </lineage>
</organism>
<feature type="compositionally biased region" description="Polar residues" evidence="8">
    <location>
        <begin position="36"/>
        <end position="52"/>
    </location>
</feature>
<evidence type="ECO:0000313" key="10">
    <source>
        <dbReference type="EMBL" id="CAJ0570271.1"/>
    </source>
</evidence>
<evidence type="ECO:0000256" key="6">
    <source>
        <dbReference type="PROSITE-ProRule" id="PRU00108"/>
    </source>
</evidence>
<accession>A0AA36CL81</accession>
<dbReference type="EMBL" id="CATQJA010002278">
    <property type="protein sequence ID" value="CAJ0570271.1"/>
    <property type="molecule type" value="Genomic_DNA"/>
</dbReference>
<dbReference type="InterPro" id="IPR017970">
    <property type="entry name" value="Homeobox_CS"/>
</dbReference>
<evidence type="ECO:0000256" key="4">
    <source>
        <dbReference type="ARBA" id="ARBA00023155"/>
    </source>
</evidence>
<keyword evidence="3 6" id="KW-0238">DNA-binding</keyword>